<dbReference type="InterPro" id="IPR014752">
    <property type="entry name" value="Arrestin-like_C"/>
</dbReference>
<keyword evidence="3" id="KW-1185">Reference proteome</keyword>
<evidence type="ECO:0000313" key="2">
    <source>
        <dbReference type="EMBL" id="KAF9448991.1"/>
    </source>
</evidence>
<dbReference type="Proteomes" id="UP000807342">
    <property type="component" value="Unassembled WGS sequence"/>
</dbReference>
<protein>
    <recommendedName>
        <fullName evidence="4">Arrestin-like N-terminal domain-containing protein</fullName>
    </recommendedName>
</protein>
<evidence type="ECO:0008006" key="4">
    <source>
        <dbReference type="Google" id="ProtNLM"/>
    </source>
</evidence>
<feature type="compositionally biased region" description="Basic and acidic residues" evidence="1">
    <location>
        <begin position="1"/>
        <end position="10"/>
    </location>
</feature>
<comment type="caution">
    <text evidence="2">The sequence shown here is derived from an EMBL/GenBank/DDBJ whole genome shotgun (WGS) entry which is preliminary data.</text>
</comment>
<reference evidence="2" key="1">
    <citation type="submission" date="2020-11" db="EMBL/GenBank/DDBJ databases">
        <authorList>
            <consortium name="DOE Joint Genome Institute"/>
            <person name="Ahrendt S."/>
            <person name="Riley R."/>
            <person name="Andreopoulos W."/>
            <person name="Labutti K."/>
            <person name="Pangilinan J."/>
            <person name="Ruiz-Duenas F.J."/>
            <person name="Barrasa J.M."/>
            <person name="Sanchez-Garcia M."/>
            <person name="Camarero S."/>
            <person name="Miyauchi S."/>
            <person name="Serrano A."/>
            <person name="Linde D."/>
            <person name="Babiker R."/>
            <person name="Drula E."/>
            <person name="Ayuso-Fernandez I."/>
            <person name="Pacheco R."/>
            <person name="Padilla G."/>
            <person name="Ferreira P."/>
            <person name="Barriuso J."/>
            <person name="Kellner H."/>
            <person name="Castanera R."/>
            <person name="Alfaro M."/>
            <person name="Ramirez L."/>
            <person name="Pisabarro A.G."/>
            <person name="Kuo A."/>
            <person name="Tritt A."/>
            <person name="Lipzen A."/>
            <person name="He G."/>
            <person name="Yan M."/>
            <person name="Ng V."/>
            <person name="Cullen D."/>
            <person name="Martin F."/>
            <person name="Rosso M.-N."/>
            <person name="Henrissat B."/>
            <person name="Hibbett D."/>
            <person name="Martinez A.T."/>
            <person name="Grigoriev I.V."/>
        </authorList>
    </citation>
    <scope>NUCLEOTIDE SEQUENCE</scope>
    <source>
        <strain evidence="2">MF-IS2</strain>
    </source>
</reference>
<name>A0A9P5XFS1_9AGAR</name>
<evidence type="ECO:0000256" key="1">
    <source>
        <dbReference type="SAM" id="MobiDB-lite"/>
    </source>
</evidence>
<feature type="region of interest" description="Disordered" evidence="1">
    <location>
        <begin position="36"/>
        <end position="84"/>
    </location>
</feature>
<dbReference type="OrthoDB" id="3262423at2759"/>
<evidence type="ECO:0000313" key="3">
    <source>
        <dbReference type="Proteomes" id="UP000807342"/>
    </source>
</evidence>
<proteinExistence type="predicted"/>
<dbReference type="Gene3D" id="2.60.40.640">
    <property type="match status" value="1"/>
</dbReference>
<dbReference type="AlphaFoldDB" id="A0A9P5XFS1"/>
<accession>A0A9P5XFS1</accession>
<feature type="region of interest" description="Disordered" evidence="1">
    <location>
        <begin position="1"/>
        <end position="23"/>
    </location>
</feature>
<dbReference type="EMBL" id="MU151144">
    <property type="protein sequence ID" value="KAF9448991.1"/>
    <property type="molecule type" value="Genomic_DNA"/>
</dbReference>
<organism evidence="2 3">
    <name type="scientific">Macrolepiota fuliginosa MF-IS2</name>
    <dbReference type="NCBI Taxonomy" id="1400762"/>
    <lineage>
        <taxon>Eukaryota</taxon>
        <taxon>Fungi</taxon>
        <taxon>Dikarya</taxon>
        <taxon>Basidiomycota</taxon>
        <taxon>Agaricomycotina</taxon>
        <taxon>Agaricomycetes</taxon>
        <taxon>Agaricomycetidae</taxon>
        <taxon>Agaricales</taxon>
        <taxon>Agaricineae</taxon>
        <taxon>Agaricaceae</taxon>
        <taxon>Macrolepiota</taxon>
    </lineage>
</organism>
<sequence length="547" mass="61196">MSPRRADSNPREQTPSSAPPTVLKFSFKRIPFLGSVRRRDISESAGPPLPRLPPIGTRSRQSELPDALELSPTSRDPIGAPPPRYSPASQVLGGVVPPYTESSQIPRRPAFMEHTFHLRNHDRNWLSLRLTSRTPLPDSKAKAPRFIGGDEFKGVIELDFNQQVNIQSVNLRLTGKMITCYLNNSALDNGDYVFLSYTHPIYLKGTDDDSLMSRGSDGRVQGLHSFPFNFKFPTTTHLGDGKNGRPVITDCPIPQTFLEKGTNASIKYDLSLTVVHGRLRPNSKLDTPLTYLPKIVSPPASEGRQLAYNEGSHLPSPIQDPAGWHSCPTFLVNGRLYGTFNASVECNLFLAQPLSYVRGTVIPCYIKLASTEARSLDVAAEPKAIDVRLVRRIKHYTDVNRALNYHKANITRDEDVRYVSRAVWWSPPKEVRQRPDERWWEGEIHLNKGLQSSCGFIPFTVEYDIEFLPFQAEDFVIEPATPQTGKAPESTLRIKPLMRQAVQIANFHQYGALPTPFTQGRMKEDFEDGKPDLGIASGGKVAIRSFP</sequence>
<gene>
    <name evidence="2" type="ORF">P691DRAFT_775016</name>
</gene>